<comment type="caution">
    <text evidence="3">The sequence shown here is derived from an EMBL/GenBank/DDBJ whole genome shotgun (WGS) entry which is preliminary data.</text>
</comment>
<feature type="compositionally biased region" description="Acidic residues" evidence="1">
    <location>
        <begin position="178"/>
        <end position="187"/>
    </location>
</feature>
<protein>
    <recommendedName>
        <fullName evidence="2">Transposase MuDR plant domain-containing protein</fullName>
    </recommendedName>
</protein>
<gene>
    <name evidence="3" type="ORF">NE237_008742</name>
</gene>
<dbReference type="Proteomes" id="UP001141806">
    <property type="component" value="Unassembled WGS sequence"/>
</dbReference>
<evidence type="ECO:0000256" key="1">
    <source>
        <dbReference type="SAM" id="MobiDB-lite"/>
    </source>
</evidence>
<feature type="compositionally biased region" description="Acidic residues" evidence="1">
    <location>
        <begin position="208"/>
        <end position="223"/>
    </location>
</feature>
<sequence>MSTATTITYALEDRKHQRHVDPDKFGYLDIIYDVYYSVLRHIPPGRTVKFSVKYIISEKNEEISIANDDDVLKMFRIHEKRIENVDKPIDLLVHEVKVTVPNSMLYYINGYPSAVIGRDESEGKEVDIFGNVEDVMAIQQVENLIDLTEDVVDIEQVATGDTMVGNDSENYESFRDDSTDDSTDEDYNVQANEVTGNSDSGNDGLGHEDEEDGDGILDSDGSEGDSNGEFSDCHLENYYEVKEKNYEIDQMEKIELHVGLCFNTVDEFRLTLKECNIQEGTDILRVKNDRDRVIAVCASDGCQWRIHASQLSDKRKFMVKSYYGEHTCTREPKIPNADSKWIATKLASRLRADPDMKISSMHAALNAKYGIDPDKQQLYRARKIAKRETEDCFMTSYV</sequence>
<dbReference type="PANTHER" id="PTHR31973">
    <property type="entry name" value="POLYPROTEIN, PUTATIVE-RELATED"/>
    <property type="match status" value="1"/>
</dbReference>
<feature type="region of interest" description="Disordered" evidence="1">
    <location>
        <begin position="158"/>
        <end position="231"/>
    </location>
</feature>
<feature type="compositionally biased region" description="Polar residues" evidence="1">
    <location>
        <begin position="189"/>
        <end position="200"/>
    </location>
</feature>
<dbReference type="AlphaFoldDB" id="A0A9Q0KW57"/>
<accession>A0A9Q0KW57</accession>
<reference evidence="3" key="1">
    <citation type="journal article" date="2023" name="Plant J.">
        <title>The genome of the king protea, Protea cynaroides.</title>
        <authorList>
            <person name="Chang J."/>
            <person name="Duong T.A."/>
            <person name="Schoeman C."/>
            <person name="Ma X."/>
            <person name="Roodt D."/>
            <person name="Barker N."/>
            <person name="Li Z."/>
            <person name="Van de Peer Y."/>
            <person name="Mizrachi E."/>
        </authorList>
    </citation>
    <scope>NUCLEOTIDE SEQUENCE</scope>
    <source>
        <tissue evidence="3">Young leaves</tissue>
    </source>
</reference>
<feature type="domain" description="Transposase MuDR plant" evidence="2">
    <location>
        <begin position="254"/>
        <end position="319"/>
    </location>
</feature>
<evidence type="ECO:0000313" key="4">
    <source>
        <dbReference type="Proteomes" id="UP001141806"/>
    </source>
</evidence>
<dbReference type="EMBL" id="JAMYWD010000002">
    <property type="protein sequence ID" value="KAJ4977962.1"/>
    <property type="molecule type" value="Genomic_DNA"/>
</dbReference>
<dbReference type="Pfam" id="PF03108">
    <property type="entry name" value="DBD_Tnp_Mut"/>
    <property type="match status" value="1"/>
</dbReference>
<evidence type="ECO:0000313" key="3">
    <source>
        <dbReference type="EMBL" id="KAJ4977962.1"/>
    </source>
</evidence>
<organism evidence="3 4">
    <name type="scientific">Protea cynaroides</name>
    <dbReference type="NCBI Taxonomy" id="273540"/>
    <lineage>
        <taxon>Eukaryota</taxon>
        <taxon>Viridiplantae</taxon>
        <taxon>Streptophyta</taxon>
        <taxon>Embryophyta</taxon>
        <taxon>Tracheophyta</taxon>
        <taxon>Spermatophyta</taxon>
        <taxon>Magnoliopsida</taxon>
        <taxon>Proteales</taxon>
        <taxon>Proteaceae</taxon>
        <taxon>Protea</taxon>
    </lineage>
</organism>
<keyword evidence="4" id="KW-1185">Reference proteome</keyword>
<dbReference type="InterPro" id="IPR004332">
    <property type="entry name" value="Transposase_MuDR"/>
</dbReference>
<dbReference type="OrthoDB" id="695246at2759"/>
<dbReference type="PANTHER" id="PTHR31973:SF187">
    <property type="entry name" value="MUTATOR TRANSPOSASE MUDRA PROTEIN"/>
    <property type="match status" value="1"/>
</dbReference>
<evidence type="ECO:0000259" key="2">
    <source>
        <dbReference type="Pfam" id="PF03108"/>
    </source>
</evidence>
<name>A0A9Q0KW57_9MAGN</name>
<proteinExistence type="predicted"/>